<dbReference type="Proteomes" id="UP000694569">
    <property type="component" value="Unplaced"/>
</dbReference>
<reference evidence="2" key="2">
    <citation type="submission" date="2025-09" db="UniProtKB">
        <authorList>
            <consortium name="Ensembl"/>
        </authorList>
    </citation>
    <scope>IDENTIFICATION</scope>
</reference>
<dbReference type="Ensembl" id="ENSLLET00000017368.1">
    <property type="protein sequence ID" value="ENSLLEP00000016734.1"/>
    <property type="gene ID" value="ENSLLEG00000010636.1"/>
</dbReference>
<feature type="domain" description="TGF-beta propeptide" evidence="1">
    <location>
        <begin position="33"/>
        <end position="119"/>
    </location>
</feature>
<dbReference type="Pfam" id="PF00688">
    <property type="entry name" value="TGFb_propeptide"/>
    <property type="match status" value="1"/>
</dbReference>
<sequence length="127" mass="15185">IWYELLYIYIYIYIYIHIQPRVTSLGENEEQGCRVCKWRKQSKDFRLENIKSLILSKLRLKHPPNITLEVVNQLLPKAPPLQQILDQHEFQGDSFQHNAFLEEDEYHATTETVISMAQESKFIFLLF</sequence>
<dbReference type="Gene3D" id="2.60.120.970">
    <property type="match status" value="1"/>
</dbReference>
<dbReference type="GeneTree" id="ENSGT00940000161052"/>
<evidence type="ECO:0000313" key="2">
    <source>
        <dbReference type="Ensembl" id="ENSLLEP00000016734.1"/>
    </source>
</evidence>
<dbReference type="OrthoDB" id="5948587at2759"/>
<protein>
    <recommendedName>
        <fullName evidence="1">TGF-beta propeptide domain-containing protein</fullName>
    </recommendedName>
</protein>
<organism evidence="2 3">
    <name type="scientific">Leptobrachium leishanense</name>
    <name type="common">Leishan spiny toad</name>
    <dbReference type="NCBI Taxonomy" id="445787"/>
    <lineage>
        <taxon>Eukaryota</taxon>
        <taxon>Metazoa</taxon>
        <taxon>Chordata</taxon>
        <taxon>Craniata</taxon>
        <taxon>Vertebrata</taxon>
        <taxon>Euteleostomi</taxon>
        <taxon>Amphibia</taxon>
        <taxon>Batrachia</taxon>
        <taxon>Anura</taxon>
        <taxon>Pelobatoidea</taxon>
        <taxon>Megophryidae</taxon>
        <taxon>Leptobrachium</taxon>
    </lineage>
</organism>
<accession>A0A8C5MMA2</accession>
<evidence type="ECO:0000313" key="3">
    <source>
        <dbReference type="Proteomes" id="UP000694569"/>
    </source>
</evidence>
<keyword evidence="3" id="KW-1185">Reference proteome</keyword>
<proteinExistence type="predicted"/>
<evidence type="ECO:0000259" key="1">
    <source>
        <dbReference type="Pfam" id="PF00688"/>
    </source>
</evidence>
<dbReference type="AlphaFoldDB" id="A0A8C5MMA2"/>
<dbReference type="InterPro" id="IPR001111">
    <property type="entry name" value="TGF-b_propeptide"/>
</dbReference>
<name>A0A8C5MMA2_9ANUR</name>
<reference evidence="2" key="1">
    <citation type="submission" date="2025-08" db="UniProtKB">
        <authorList>
            <consortium name="Ensembl"/>
        </authorList>
    </citation>
    <scope>IDENTIFICATION</scope>
</reference>